<dbReference type="EMBL" id="JAJSOF020000001">
    <property type="protein sequence ID" value="KAJ4452013.1"/>
    <property type="molecule type" value="Genomic_DNA"/>
</dbReference>
<keyword evidence="2" id="KW-1185">Reference proteome</keyword>
<protein>
    <submittedName>
        <fullName evidence="1">Uncharacterized protein</fullName>
    </submittedName>
</protein>
<sequence>MESRYQGQYGPKMMGDYCWFLQRSTTCGKAKVSSTINRVFSAYYILRQQYPGVKMIDVFTSDRRETKKQQLEDDGTSARVYHYRVALTCAIFLWAKCLVAMDIRSKILHMFGEYFLSHQAVCHNNWVQKFSEILLPPEFRNAERNGSSWEINGPDAVTLEMSENADRLLSGKAIATPHWEEYVIRKVQDNREGFELKGLHQLLVYADEVNILGENPQTIRENTGIYWKQVKR</sequence>
<dbReference type="Proteomes" id="UP001148838">
    <property type="component" value="Unassembled WGS sequence"/>
</dbReference>
<evidence type="ECO:0000313" key="1">
    <source>
        <dbReference type="EMBL" id="KAJ4452013.1"/>
    </source>
</evidence>
<comment type="caution">
    <text evidence="1">The sequence shown here is derived from an EMBL/GenBank/DDBJ whole genome shotgun (WGS) entry which is preliminary data.</text>
</comment>
<name>A0ABQ8U265_PERAM</name>
<reference evidence="1 2" key="1">
    <citation type="journal article" date="2022" name="Allergy">
        <title>Genome assembly and annotation of Periplaneta americana reveal a comprehensive cockroach allergen profile.</title>
        <authorList>
            <person name="Wang L."/>
            <person name="Xiong Q."/>
            <person name="Saelim N."/>
            <person name="Wang L."/>
            <person name="Nong W."/>
            <person name="Wan A.T."/>
            <person name="Shi M."/>
            <person name="Liu X."/>
            <person name="Cao Q."/>
            <person name="Hui J.H.L."/>
            <person name="Sookrung N."/>
            <person name="Leung T.F."/>
            <person name="Tungtrongchitr A."/>
            <person name="Tsui S.K.W."/>
        </authorList>
    </citation>
    <scope>NUCLEOTIDE SEQUENCE [LARGE SCALE GENOMIC DNA]</scope>
    <source>
        <strain evidence="1">PWHHKU_190912</strain>
    </source>
</reference>
<accession>A0ABQ8U265</accession>
<gene>
    <name evidence="1" type="ORF">ANN_03526</name>
</gene>
<organism evidence="1 2">
    <name type="scientific">Periplaneta americana</name>
    <name type="common">American cockroach</name>
    <name type="synonym">Blatta americana</name>
    <dbReference type="NCBI Taxonomy" id="6978"/>
    <lineage>
        <taxon>Eukaryota</taxon>
        <taxon>Metazoa</taxon>
        <taxon>Ecdysozoa</taxon>
        <taxon>Arthropoda</taxon>
        <taxon>Hexapoda</taxon>
        <taxon>Insecta</taxon>
        <taxon>Pterygota</taxon>
        <taxon>Neoptera</taxon>
        <taxon>Polyneoptera</taxon>
        <taxon>Dictyoptera</taxon>
        <taxon>Blattodea</taxon>
        <taxon>Blattoidea</taxon>
        <taxon>Blattidae</taxon>
        <taxon>Blattinae</taxon>
        <taxon>Periplaneta</taxon>
    </lineage>
</organism>
<proteinExistence type="predicted"/>
<evidence type="ECO:0000313" key="2">
    <source>
        <dbReference type="Proteomes" id="UP001148838"/>
    </source>
</evidence>